<name>A0A7W9E1X8_9MICO</name>
<keyword evidence="1" id="KW-1133">Transmembrane helix</keyword>
<proteinExistence type="predicted"/>
<accession>A0A7W9E1X8</accession>
<evidence type="ECO:0000313" key="2">
    <source>
        <dbReference type="EMBL" id="MBB5639518.1"/>
    </source>
</evidence>
<sequence>MHRTLSRADSRPVMPPVDPVARVIVRAQRRQVSEQSPVSAHAPRSRTRLAIIWLLVVVLVVAAIVTTLAIADIDLSLAAPAQGFFLALVTASPRA</sequence>
<reference evidence="2 3" key="1">
    <citation type="submission" date="2020-08" db="EMBL/GenBank/DDBJ databases">
        <title>Sequencing the genomes of 1000 actinobacteria strains.</title>
        <authorList>
            <person name="Klenk H.-P."/>
        </authorList>
    </citation>
    <scope>NUCLEOTIDE SEQUENCE [LARGE SCALE GENOMIC DNA]</scope>
    <source>
        <strain evidence="2 3">DSM 21065</strain>
    </source>
</reference>
<evidence type="ECO:0000256" key="1">
    <source>
        <dbReference type="SAM" id="Phobius"/>
    </source>
</evidence>
<organism evidence="2 3">
    <name type="scientific">Cryobacterium roopkundense</name>
    <dbReference type="NCBI Taxonomy" id="1001240"/>
    <lineage>
        <taxon>Bacteria</taxon>
        <taxon>Bacillati</taxon>
        <taxon>Actinomycetota</taxon>
        <taxon>Actinomycetes</taxon>
        <taxon>Micrococcales</taxon>
        <taxon>Microbacteriaceae</taxon>
        <taxon>Cryobacterium</taxon>
    </lineage>
</organism>
<dbReference type="RefSeq" id="WP_152602040.1">
    <property type="nucleotide sequence ID" value="NZ_JACHBQ010000001.1"/>
</dbReference>
<dbReference type="AlphaFoldDB" id="A0A7W9E1X8"/>
<gene>
    <name evidence="2" type="ORF">BJ997_000066</name>
</gene>
<protein>
    <submittedName>
        <fullName evidence="2">Uncharacterized protein</fullName>
    </submittedName>
</protein>
<dbReference type="EMBL" id="JACHBQ010000001">
    <property type="protein sequence ID" value="MBB5639518.1"/>
    <property type="molecule type" value="Genomic_DNA"/>
</dbReference>
<comment type="caution">
    <text evidence="2">The sequence shown here is derived from an EMBL/GenBank/DDBJ whole genome shotgun (WGS) entry which is preliminary data.</text>
</comment>
<evidence type="ECO:0000313" key="3">
    <source>
        <dbReference type="Proteomes" id="UP000561726"/>
    </source>
</evidence>
<feature type="transmembrane region" description="Helical" evidence="1">
    <location>
        <begin position="49"/>
        <end position="71"/>
    </location>
</feature>
<dbReference type="Proteomes" id="UP000561726">
    <property type="component" value="Unassembled WGS sequence"/>
</dbReference>
<keyword evidence="1" id="KW-0812">Transmembrane</keyword>
<keyword evidence="1" id="KW-0472">Membrane</keyword>